<gene>
    <name evidence="1" type="ORF">H4K34_03730</name>
</gene>
<organism evidence="1 2">
    <name type="scientific">Croceimicrobium hydrocarbonivorans</name>
    <dbReference type="NCBI Taxonomy" id="2761580"/>
    <lineage>
        <taxon>Bacteria</taxon>
        <taxon>Pseudomonadati</taxon>
        <taxon>Bacteroidota</taxon>
        <taxon>Flavobacteriia</taxon>
        <taxon>Flavobacteriales</taxon>
        <taxon>Owenweeksiaceae</taxon>
        <taxon>Croceimicrobium</taxon>
    </lineage>
</organism>
<dbReference type="KEGG" id="chyd:H4K34_03730"/>
<dbReference type="EMBL" id="CP060139">
    <property type="protein sequence ID" value="QNR24964.1"/>
    <property type="molecule type" value="Genomic_DNA"/>
</dbReference>
<evidence type="ECO:0000313" key="2">
    <source>
        <dbReference type="Proteomes" id="UP000516305"/>
    </source>
</evidence>
<dbReference type="Proteomes" id="UP000516305">
    <property type="component" value="Chromosome"/>
</dbReference>
<reference evidence="1 2" key="1">
    <citation type="submission" date="2020-08" db="EMBL/GenBank/DDBJ databases">
        <title>Croceimicrobium hydrocarbonivorans gen. nov., sp. nov., a novel marine bacterium isolated from a bacterial consortium that degrades polyethylene terephthalate.</title>
        <authorList>
            <person name="Liu R."/>
        </authorList>
    </citation>
    <scope>NUCLEOTIDE SEQUENCE [LARGE SCALE GENOMIC DNA]</scope>
    <source>
        <strain evidence="1 2">A20-9</strain>
    </source>
</reference>
<evidence type="ECO:0000313" key="1">
    <source>
        <dbReference type="EMBL" id="QNR24964.1"/>
    </source>
</evidence>
<dbReference type="Pfam" id="PF18939">
    <property type="entry name" value="DUF5686"/>
    <property type="match status" value="1"/>
</dbReference>
<protein>
    <submittedName>
        <fullName evidence="1">Uncharacterized protein</fullName>
    </submittedName>
</protein>
<dbReference type="InterPro" id="IPR043741">
    <property type="entry name" value="DUF5686"/>
</dbReference>
<name>A0A7H0VGW6_9FLAO</name>
<dbReference type="AlphaFoldDB" id="A0A7H0VGW6"/>
<proteinExistence type="predicted"/>
<sequence length="753" mass="88329">MYLLCVRMEIHFRRHIGSIALLATILFFSAPLEAQDIPLDSILHKARTLRPQNLKKYYSYKSRFKERCKAHVQEVPFEIWPVSGVLIPAQKDTGLAYYSEALIDARYGGPQHYFQDVLIKREAGKVPIPNWQQLPAYDFNLLQKRIYLNEAFDRGFVSPLSEEGAGIYLFELTSLNHEQQVARIAFAPRKEKFPAMTGFIDLHLASGLPLHAQFNISANNQLELLDSIAVVQNFKWEKGVYRAENQQIEIYLNLFHFRGYYQVRLDYEQFRYREIWQKSEFDDLVFDLKSSEFNTDSSYWQSWKRSPQLSKYLDSLQISPSRKQQFRSFGRSRLDPGPYRFYKNIFRGYTRRNGNFFWDLPPLYKGLGFNPVEGLYWKGQSRIGYANSDHEISLRLQARTGTADQRVKPMAELSWQGDLSNPIQLSLEAGSDYRQFNEEEPILPVLSTIYNLVLARNYISLYGKDYFKLKYQSESLSGLTMGLDTEYAWRYPLFNRSNFSLVDADADYVSNNQGFAPNINPGGFKAHNSMRFDLSLSFQFGDRYERRYNQRFQDVLKGRRSLKVRSPKIYYDLKIGVPTFAAETDFIFQSLGVQHQFRWGNIGLSQFDVSGGHFLRNRNVPFIDYRHFDGVQIFFLQPSTSRSARIKQFSTLPYYSYSTTDAYFELHYEHNFDGALLSNNNFLRRYKIHSLAGFNSLHLLNEKAFIEVFFGFDNIFKVLRVELAGGLDNFNRLRPSLRVGFDFRYDYYQKNRR</sequence>
<dbReference type="RefSeq" id="WP_210759491.1">
    <property type="nucleotide sequence ID" value="NZ_CP060139.1"/>
</dbReference>
<keyword evidence="2" id="KW-1185">Reference proteome</keyword>
<accession>A0A7H0VGW6</accession>